<evidence type="ECO:0000256" key="1">
    <source>
        <dbReference type="SAM" id="MobiDB-lite"/>
    </source>
</evidence>
<name>A0A2A5QQX6_9EURY</name>
<dbReference type="Proteomes" id="UP000219689">
    <property type="component" value="Unassembled WGS sequence"/>
</dbReference>
<feature type="compositionally biased region" description="Acidic residues" evidence="1">
    <location>
        <begin position="258"/>
        <end position="267"/>
    </location>
</feature>
<evidence type="ECO:0000313" key="3">
    <source>
        <dbReference type="Proteomes" id="UP000219689"/>
    </source>
</evidence>
<reference evidence="2 3" key="1">
    <citation type="submission" date="2017-09" db="EMBL/GenBank/DDBJ databases">
        <title>Genome sequences of Natrinema ejinorence JCM 13890T.</title>
        <authorList>
            <person name="Roh S.W."/>
            <person name="Kim Y.B."/>
            <person name="Kim J.Y."/>
        </authorList>
    </citation>
    <scope>NUCLEOTIDE SEQUENCE [LARGE SCALE GENOMIC DNA]</scope>
    <source>
        <strain evidence="2 3">JCM 13890</strain>
    </source>
</reference>
<protein>
    <recommendedName>
        <fullName evidence="4">CopG family transcriptional regulator</fullName>
    </recommendedName>
</protein>
<gene>
    <name evidence="2" type="ORF">CP557_01095</name>
</gene>
<evidence type="ECO:0000313" key="2">
    <source>
        <dbReference type="EMBL" id="PCR89256.1"/>
    </source>
</evidence>
<dbReference type="AlphaFoldDB" id="A0A2A5QQX6"/>
<dbReference type="EMBL" id="NXNI01000001">
    <property type="protein sequence ID" value="PCR89256.1"/>
    <property type="molecule type" value="Genomic_DNA"/>
</dbReference>
<evidence type="ECO:0008006" key="4">
    <source>
        <dbReference type="Google" id="ProtNLM"/>
    </source>
</evidence>
<proteinExistence type="predicted"/>
<organism evidence="2 3">
    <name type="scientific">Natrinema ejinorense</name>
    <dbReference type="NCBI Taxonomy" id="373386"/>
    <lineage>
        <taxon>Archaea</taxon>
        <taxon>Methanobacteriati</taxon>
        <taxon>Methanobacteriota</taxon>
        <taxon>Stenosarchaea group</taxon>
        <taxon>Halobacteria</taxon>
        <taxon>Halobacteriales</taxon>
        <taxon>Natrialbaceae</taxon>
        <taxon>Natrinema</taxon>
    </lineage>
</organism>
<dbReference type="RefSeq" id="WP_097378205.1">
    <property type="nucleotide sequence ID" value="NZ_NXNI01000001.1"/>
</dbReference>
<dbReference type="OrthoDB" id="178000at2157"/>
<accession>A0A2A5QQX6</accession>
<sequence>MPSQDRDEGSVSVPLPPGVDDWVVAEATRRGESRDDFCRRLVTAVRTVATDDDFEVADRDELEAQRDEFTDLLADVRARVVQLKGELDDKAPADHRHPDRATADDLEATHRDLAALESTVEGGFDNFEIVLDDLLAETDGLADRSTLLARAVVDLREQREELAAQQRRRTATDRLKLAANRLGITTANCEDCGSSVGIALLTAPECPHCASAFTDVAKKASVFGSNRLQTADPPALEGRVEADDGPTTAGVFAAVEAEAESVDDDAETPVSPTETEDPLDD</sequence>
<comment type="caution">
    <text evidence="2">The sequence shown here is derived from an EMBL/GenBank/DDBJ whole genome shotgun (WGS) entry which is preliminary data.</text>
</comment>
<keyword evidence="3" id="KW-1185">Reference proteome</keyword>
<feature type="region of interest" description="Disordered" evidence="1">
    <location>
        <begin position="258"/>
        <end position="281"/>
    </location>
</feature>